<dbReference type="EMBL" id="GBXM01058775">
    <property type="protein sequence ID" value="JAH49802.1"/>
    <property type="molecule type" value="Transcribed_RNA"/>
</dbReference>
<protein>
    <submittedName>
        <fullName evidence="1">Uncharacterized protein</fullName>
    </submittedName>
</protein>
<evidence type="ECO:0000313" key="1">
    <source>
        <dbReference type="EMBL" id="JAH49802.1"/>
    </source>
</evidence>
<proteinExistence type="predicted"/>
<reference evidence="1" key="1">
    <citation type="submission" date="2014-11" db="EMBL/GenBank/DDBJ databases">
        <authorList>
            <person name="Amaro Gonzalez C."/>
        </authorList>
    </citation>
    <scope>NUCLEOTIDE SEQUENCE</scope>
</reference>
<accession>A0A0E9T8S7</accession>
<reference evidence="1" key="2">
    <citation type="journal article" date="2015" name="Fish Shellfish Immunol.">
        <title>Early steps in the European eel (Anguilla anguilla)-Vibrio vulnificus interaction in the gills: Role of the RtxA13 toxin.</title>
        <authorList>
            <person name="Callol A."/>
            <person name="Pajuelo D."/>
            <person name="Ebbesson L."/>
            <person name="Teles M."/>
            <person name="MacKenzie S."/>
            <person name="Amaro C."/>
        </authorList>
    </citation>
    <scope>NUCLEOTIDE SEQUENCE</scope>
</reference>
<organism evidence="1">
    <name type="scientific">Anguilla anguilla</name>
    <name type="common">European freshwater eel</name>
    <name type="synonym">Muraena anguilla</name>
    <dbReference type="NCBI Taxonomy" id="7936"/>
    <lineage>
        <taxon>Eukaryota</taxon>
        <taxon>Metazoa</taxon>
        <taxon>Chordata</taxon>
        <taxon>Craniata</taxon>
        <taxon>Vertebrata</taxon>
        <taxon>Euteleostomi</taxon>
        <taxon>Actinopterygii</taxon>
        <taxon>Neopterygii</taxon>
        <taxon>Teleostei</taxon>
        <taxon>Anguilliformes</taxon>
        <taxon>Anguillidae</taxon>
        <taxon>Anguilla</taxon>
    </lineage>
</organism>
<sequence length="44" mass="5191">MQCLHPCAEYTTYKTECSSSVFYICVSSEFQMKYFKSTMCRLKS</sequence>
<name>A0A0E9T8S7_ANGAN</name>
<dbReference type="AlphaFoldDB" id="A0A0E9T8S7"/>